<dbReference type="Gene3D" id="3.90.1150.10">
    <property type="entry name" value="Aspartate Aminotransferase, domain 1"/>
    <property type="match status" value="1"/>
</dbReference>
<evidence type="ECO:0000256" key="2">
    <source>
        <dbReference type="RuleBase" id="RU004508"/>
    </source>
</evidence>
<keyword evidence="3" id="KW-0032">Aminotransferase</keyword>
<dbReference type="PANTHER" id="PTHR30244">
    <property type="entry name" value="TRANSAMINASE"/>
    <property type="match status" value="1"/>
</dbReference>
<comment type="similarity">
    <text evidence="1 2">Belongs to the DegT/DnrJ/EryC1 family.</text>
</comment>
<evidence type="ECO:0000313" key="3">
    <source>
        <dbReference type="EMBL" id="VVE26295.1"/>
    </source>
</evidence>
<dbReference type="EMBL" id="CABPSG010000010">
    <property type="protein sequence ID" value="VVE26295.1"/>
    <property type="molecule type" value="Genomic_DNA"/>
</dbReference>
<gene>
    <name evidence="3" type="ORF">PSO31014_03395</name>
</gene>
<evidence type="ECO:0000256" key="1">
    <source>
        <dbReference type="ARBA" id="ARBA00037999"/>
    </source>
</evidence>
<dbReference type="Pfam" id="PF01041">
    <property type="entry name" value="DegT_DnrJ_EryC1"/>
    <property type="match status" value="1"/>
</dbReference>
<accession>A0ABY6W660</accession>
<dbReference type="Proteomes" id="UP000405357">
    <property type="component" value="Unassembled WGS sequence"/>
</dbReference>
<dbReference type="CDD" id="cd00616">
    <property type="entry name" value="AHBA_syn"/>
    <property type="match status" value="1"/>
</dbReference>
<dbReference type="PIRSF" id="PIRSF000390">
    <property type="entry name" value="PLP_StrS"/>
    <property type="match status" value="1"/>
</dbReference>
<sequence>MSDSATAQPNLPFLPFTRPSIDDATIAGVTEVLRSGWITSGPQVQAFEKALSDYFGGRPVRVFNSGTATLEIGLRLAGVQDGDEVITTSLSWVATANVILEVGATPVFVDVDPATRNLDLDLLEKAITPKTRAIIPVYLAGLPLDMDRLYDIARRHNLRVIEDAAQAMGSTWGGKRIGAFGDLVSFSFHANKNLTSIEGGALVFNNEDEARLAEKYRLQGVTRTGFDGMDVDVLGGKFNLTDVAARVGLGQMPHLAEFNHRRTALARLYFDTFAGGAAVALGLGLPHADFTNSNWHMFQVELPLERLTIDRAGFMEKLKARGIGSGVHYPAIHLFTLYRRLGFREGQFPHTERLGRSILTLPLFPAMTDADVARVCEAVNALCADHQK</sequence>
<name>A0ABY6W660_9BURK</name>
<keyword evidence="2" id="KW-0663">Pyridoxal phosphate</keyword>
<organism evidence="3 4">
    <name type="scientific">Pandoraea soli</name>
    <dbReference type="NCBI Taxonomy" id="2508293"/>
    <lineage>
        <taxon>Bacteria</taxon>
        <taxon>Pseudomonadati</taxon>
        <taxon>Pseudomonadota</taxon>
        <taxon>Betaproteobacteria</taxon>
        <taxon>Burkholderiales</taxon>
        <taxon>Burkholderiaceae</taxon>
        <taxon>Pandoraea</taxon>
    </lineage>
</organism>
<dbReference type="GO" id="GO:0008483">
    <property type="term" value="F:transaminase activity"/>
    <property type="evidence" value="ECO:0007669"/>
    <property type="project" value="UniProtKB-KW"/>
</dbReference>
<dbReference type="Gene3D" id="3.40.640.10">
    <property type="entry name" value="Type I PLP-dependent aspartate aminotransferase-like (Major domain)"/>
    <property type="match status" value="1"/>
</dbReference>
<reference evidence="3 4" key="1">
    <citation type="submission" date="2019-08" db="EMBL/GenBank/DDBJ databases">
        <authorList>
            <person name="Peeters C."/>
        </authorList>
    </citation>
    <scope>NUCLEOTIDE SEQUENCE [LARGE SCALE GENOMIC DNA]</scope>
    <source>
        <strain evidence="3 4">LMG 31014</strain>
    </source>
</reference>
<keyword evidence="4" id="KW-1185">Reference proteome</keyword>
<dbReference type="InterPro" id="IPR015424">
    <property type="entry name" value="PyrdxlP-dep_Trfase"/>
</dbReference>
<keyword evidence="3" id="KW-0808">Transferase</keyword>
<dbReference type="RefSeq" id="WP_150552687.1">
    <property type="nucleotide sequence ID" value="NZ_CABPSG010000010.1"/>
</dbReference>
<dbReference type="SUPFAM" id="SSF53383">
    <property type="entry name" value="PLP-dependent transferases"/>
    <property type="match status" value="1"/>
</dbReference>
<dbReference type="InterPro" id="IPR015421">
    <property type="entry name" value="PyrdxlP-dep_Trfase_major"/>
</dbReference>
<dbReference type="InterPro" id="IPR015422">
    <property type="entry name" value="PyrdxlP-dep_Trfase_small"/>
</dbReference>
<evidence type="ECO:0000313" key="4">
    <source>
        <dbReference type="Proteomes" id="UP000405357"/>
    </source>
</evidence>
<protein>
    <submittedName>
        <fullName evidence="3">Aminotransferase DegT</fullName>
    </submittedName>
</protein>
<proteinExistence type="inferred from homology"/>
<comment type="caution">
    <text evidence="3">The sequence shown here is derived from an EMBL/GenBank/DDBJ whole genome shotgun (WGS) entry which is preliminary data.</text>
</comment>
<dbReference type="InterPro" id="IPR000653">
    <property type="entry name" value="DegT/StrS_aminotransferase"/>
</dbReference>
<dbReference type="PANTHER" id="PTHR30244:SF34">
    <property type="entry name" value="DTDP-4-AMINO-4,6-DIDEOXYGALACTOSE TRANSAMINASE"/>
    <property type="match status" value="1"/>
</dbReference>